<keyword evidence="1" id="KW-0808">Transferase</keyword>
<name>A0ABZ1XUG0_9ACTN</name>
<reference evidence="1" key="1">
    <citation type="submission" date="2022-10" db="EMBL/GenBank/DDBJ databases">
        <title>The complete genomes of actinobacterial strains from the NBC collection.</title>
        <authorList>
            <person name="Joergensen T.S."/>
            <person name="Alvarez Arevalo M."/>
            <person name="Sterndorff E.B."/>
            <person name="Faurdal D."/>
            <person name="Vuksanovic O."/>
            <person name="Mourched A.-S."/>
            <person name="Charusanti P."/>
            <person name="Shaw S."/>
            <person name="Blin K."/>
            <person name="Weber T."/>
        </authorList>
    </citation>
    <scope>NUCLEOTIDE SEQUENCE</scope>
    <source>
        <strain evidence="1">NBC_00668</strain>
    </source>
</reference>
<accession>A0ABZ1XUG0</accession>
<gene>
    <name evidence="1" type="ORF">OG515_35285</name>
</gene>
<keyword evidence="2" id="KW-1185">Reference proteome</keyword>
<evidence type="ECO:0000313" key="1">
    <source>
        <dbReference type="EMBL" id="WUT87104.1"/>
    </source>
</evidence>
<dbReference type="Proteomes" id="UP001432060">
    <property type="component" value="Chromosome"/>
</dbReference>
<sequence>MTGPTVVFAWRRTPPPLLIGGAEVSQQLLAEEFARTGWKVVYLGSHEAPWDGSAQIGHLRAHLQAHGIEWEEAGGEVRYMWNGVRCRAVPQDRVEKVLREVLGKVRAELVVTSQEGAADLAALARRSSRVAGWLHSVSANSMDVLHGEPHVALATSKFVAGRAQTQAHTKPVVFYPPFAPARGDERLLTAGHGRDGHLVGGVLMVNPIPVKGSALLHRLIHRLPGRRFTLVEGWWDTAREFAGYPNVHWVPGTYAMGPLYAANDLLLVPSQVEDAFPRVIVEAGLHGVPTIGSSRGGIPEAVGDGGTILHPDDVDAWVQATESRDRTGLGAKALTQAMPLVRPCLPELAAAGLIPATGVG</sequence>
<dbReference type="EMBL" id="CP109019">
    <property type="protein sequence ID" value="WUT87104.1"/>
    <property type="molecule type" value="Genomic_DNA"/>
</dbReference>
<dbReference type="GO" id="GO:0016757">
    <property type="term" value="F:glycosyltransferase activity"/>
    <property type="evidence" value="ECO:0007669"/>
    <property type="project" value="UniProtKB-KW"/>
</dbReference>
<dbReference type="SUPFAM" id="SSF53756">
    <property type="entry name" value="UDP-Glycosyltransferase/glycogen phosphorylase"/>
    <property type="match status" value="1"/>
</dbReference>
<organism evidence="1 2">
    <name type="scientific">Streptomyces melanogenes</name>
    <dbReference type="NCBI Taxonomy" id="67326"/>
    <lineage>
        <taxon>Bacteria</taxon>
        <taxon>Bacillati</taxon>
        <taxon>Actinomycetota</taxon>
        <taxon>Actinomycetes</taxon>
        <taxon>Kitasatosporales</taxon>
        <taxon>Streptomycetaceae</taxon>
        <taxon>Streptomyces</taxon>
    </lineage>
</organism>
<protein>
    <submittedName>
        <fullName evidence="1">Glycosyltransferase</fullName>
        <ecNumber evidence="1">2.4.-.-</ecNumber>
    </submittedName>
</protein>
<dbReference type="Pfam" id="PF13692">
    <property type="entry name" value="Glyco_trans_1_4"/>
    <property type="match status" value="1"/>
</dbReference>
<proteinExistence type="predicted"/>
<dbReference type="Gene3D" id="3.40.50.2000">
    <property type="entry name" value="Glycogen Phosphorylase B"/>
    <property type="match status" value="2"/>
</dbReference>
<evidence type="ECO:0000313" key="2">
    <source>
        <dbReference type="Proteomes" id="UP001432060"/>
    </source>
</evidence>
<dbReference type="EC" id="2.4.-.-" evidence="1"/>
<dbReference type="RefSeq" id="WP_329404071.1">
    <property type="nucleotide sequence ID" value="NZ_CP109019.1"/>
</dbReference>
<keyword evidence="1" id="KW-0328">Glycosyltransferase</keyword>